<dbReference type="SUPFAM" id="SSF48173">
    <property type="entry name" value="Cryptochrome/photolyase FAD-binding domain"/>
    <property type="match status" value="1"/>
</dbReference>
<feature type="domain" description="Photolyase/cryptochrome alpha/beta" evidence="11">
    <location>
        <begin position="3"/>
        <end position="131"/>
    </location>
</feature>
<evidence type="ECO:0000259" key="11">
    <source>
        <dbReference type="PROSITE" id="PS51645"/>
    </source>
</evidence>
<dbReference type="OrthoDB" id="9772484at2"/>
<reference evidence="13 15" key="2">
    <citation type="submission" date="2016-08" db="EMBL/GenBank/DDBJ databases">
        <authorList>
            <person name="Varghese N."/>
            <person name="Submissions Spin"/>
        </authorList>
    </citation>
    <scope>NUCLEOTIDE SEQUENCE [LARGE SCALE GENOMIC DNA]</scope>
    <source>
        <strain evidence="13 15">HL-109</strain>
    </source>
</reference>
<evidence type="ECO:0000256" key="9">
    <source>
        <dbReference type="PIRSR" id="PIRSR602081-2"/>
    </source>
</evidence>
<dbReference type="FunFam" id="1.10.579.10:FF:000003">
    <property type="entry name" value="Deoxyribodipyrimidine photo-lyase"/>
    <property type="match status" value="1"/>
</dbReference>
<dbReference type="PANTHER" id="PTHR11455">
    <property type="entry name" value="CRYPTOCHROME"/>
    <property type="match status" value="1"/>
</dbReference>
<evidence type="ECO:0000313" key="15">
    <source>
        <dbReference type="Proteomes" id="UP000182800"/>
    </source>
</evidence>
<evidence type="ECO:0000256" key="5">
    <source>
        <dbReference type="ARBA" id="ARBA00022827"/>
    </source>
</evidence>
<dbReference type="STRING" id="1653334.GA0071312_2691"/>
<dbReference type="EMBL" id="FMBM01000002">
    <property type="protein sequence ID" value="SCC81730.1"/>
    <property type="molecule type" value="Genomic_DNA"/>
</dbReference>
<dbReference type="GO" id="GO:0009416">
    <property type="term" value="P:response to light stimulus"/>
    <property type="evidence" value="ECO:0007669"/>
    <property type="project" value="TreeGrafter"/>
</dbReference>
<dbReference type="GO" id="GO:0000719">
    <property type="term" value="P:photoreactive repair"/>
    <property type="evidence" value="ECO:0007669"/>
    <property type="project" value="UniProtKB-ARBA"/>
</dbReference>
<dbReference type="Gene3D" id="3.40.50.620">
    <property type="entry name" value="HUPs"/>
    <property type="match status" value="1"/>
</dbReference>
<dbReference type="PANTHER" id="PTHR11455:SF9">
    <property type="entry name" value="CRYPTOCHROME CIRCADIAN CLOCK 5 ISOFORM X1"/>
    <property type="match status" value="1"/>
</dbReference>
<feature type="binding site" evidence="8">
    <location>
        <begin position="246"/>
        <end position="250"/>
    </location>
    <ligand>
        <name>FAD</name>
        <dbReference type="ChEBI" id="CHEBI:57692"/>
    </ligand>
</feature>
<accession>A0A0P8A7Q2</accession>
<evidence type="ECO:0000256" key="1">
    <source>
        <dbReference type="ARBA" id="ARBA00001932"/>
    </source>
</evidence>
<comment type="cofactor">
    <cofactor evidence="1">
        <name>(6R)-5,10-methylene-5,6,7,8-tetrahydrofolate</name>
        <dbReference type="ChEBI" id="CHEBI:15636"/>
    </cofactor>
</comment>
<dbReference type="PROSITE" id="PS51645">
    <property type="entry name" value="PHR_CRY_ALPHA_BETA"/>
    <property type="match status" value="1"/>
</dbReference>
<dbReference type="Pfam" id="PF00875">
    <property type="entry name" value="DNA_photolyase"/>
    <property type="match status" value="1"/>
</dbReference>
<feature type="site" description="Electron transfer via tryptophanyl radical" evidence="9">
    <location>
        <position position="371"/>
    </location>
</feature>
<evidence type="ECO:0000256" key="6">
    <source>
        <dbReference type="ARBA" id="ARBA00022991"/>
    </source>
</evidence>
<dbReference type="InterPro" id="IPR036155">
    <property type="entry name" value="Crypto/Photolyase_N_sf"/>
</dbReference>
<dbReference type="InterPro" id="IPR036134">
    <property type="entry name" value="Crypto/Photolyase_FAD-like_sf"/>
</dbReference>
<feature type="site" description="Electron transfer via tryptophanyl radical" evidence="9">
    <location>
        <position position="394"/>
    </location>
</feature>
<organism evidence="12 14">
    <name type="scientific">Saliniramus fredricksonii</name>
    <dbReference type="NCBI Taxonomy" id="1653334"/>
    <lineage>
        <taxon>Bacteria</taxon>
        <taxon>Pseudomonadati</taxon>
        <taxon>Pseudomonadota</taxon>
        <taxon>Alphaproteobacteria</taxon>
        <taxon>Hyphomicrobiales</taxon>
        <taxon>Salinarimonadaceae</taxon>
        <taxon>Saliniramus</taxon>
    </lineage>
</organism>
<dbReference type="EMBL" id="LJSX01000009">
    <property type="protein sequence ID" value="KPQ11200.1"/>
    <property type="molecule type" value="Genomic_DNA"/>
</dbReference>
<protein>
    <recommendedName>
        <fullName evidence="3">Deoxyribodipyrimidine photo-lyase</fullName>
        <ecNumber evidence="2">4.1.99.3</ecNumber>
    </recommendedName>
</protein>
<dbReference type="PROSITE" id="PS00691">
    <property type="entry name" value="DNA_PHOTOLYASES_1_2"/>
    <property type="match status" value="1"/>
</dbReference>
<gene>
    <name evidence="12" type="primary">phrB</name>
    <name evidence="13" type="ORF">GA0071312_2691</name>
    <name evidence="12" type="ORF">HLUCCO17_07395</name>
</gene>
<dbReference type="Pfam" id="PF03441">
    <property type="entry name" value="FAD_binding_7"/>
    <property type="match status" value="1"/>
</dbReference>
<evidence type="ECO:0000256" key="4">
    <source>
        <dbReference type="ARBA" id="ARBA00022630"/>
    </source>
</evidence>
<dbReference type="RefSeq" id="WP_074445371.1">
    <property type="nucleotide sequence ID" value="NZ_FMBM01000002.1"/>
</dbReference>
<evidence type="ECO:0000313" key="12">
    <source>
        <dbReference type="EMBL" id="KPQ11200.1"/>
    </source>
</evidence>
<evidence type="ECO:0000256" key="10">
    <source>
        <dbReference type="RuleBase" id="RU004182"/>
    </source>
</evidence>
<comment type="caution">
    <text evidence="12">The sequence shown here is derived from an EMBL/GenBank/DDBJ whole genome shotgun (WGS) entry which is preliminary data.</text>
</comment>
<dbReference type="InterPro" id="IPR002081">
    <property type="entry name" value="Cryptochrome/DNA_photolyase_1"/>
</dbReference>
<dbReference type="SUPFAM" id="SSF52425">
    <property type="entry name" value="Cryptochrome/photolyase, N-terminal domain"/>
    <property type="match status" value="1"/>
</dbReference>
<dbReference type="PATRIC" id="fig|1653334.4.peg.2555"/>
<dbReference type="InterPro" id="IPR006050">
    <property type="entry name" value="DNA_photolyase_N"/>
</dbReference>
<comment type="cofactor">
    <cofactor evidence="8">
        <name>FAD</name>
        <dbReference type="ChEBI" id="CHEBI:57692"/>
    </cofactor>
    <text evidence="8">Binds 1 FAD per subunit.</text>
</comment>
<evidence type="ECO:0000313" key="13">
    <source>
        <dbReference type="EMBL" id="SCC81730.1"/>
    </source>
</evidence>
<keyword evidence="4 8" id="KW-0285">Flavoprotein</keyword>
<sequence length="488" mass="55381">MAQPVLVWFRDDLRVGDNAALRAALDSGRPVLCFHVFDDASPEIRPLGGAARWWLHGALANLSDNLEKRGNRLHLFSGAAEELVPRVVAEADAAALYWNRRYGPEREIDARLKKRLRDDGLEVKSFPGRLVYEPGSVLNQSGGHYKVFTPFNRAAVAHDPPPEPLRAPRDLPRAPFPRALDDLSVTLNELALEPRTPDWAGGLRETWEADAAKRGEDGAHERLKAFVSRHLSGYARERDRPDFDATSRLSAHLRFGEITPRQAIHAALAARAADRVDAQDYDSFRAEIGWRDFSYQLLFTHGPLHTRNMNDQFDAMPWREDDAELHAWQRGRTGFPVVDAGMRQLWHQGFMHNRVRMIVASFLTKHLLIHWKAGEAWFWDTLVDADPANNPAGWQWVAGSGADAQPYYRIFNPMTQGEKFDPEGDYVRRWVPEIAGLPNRVIHRPWEAKPDALKAAGVVLGKNYPKPIVVHEDARKRALDAFETIKRR</sequence>
<feature type="binding site" evidence="8">
    <location>
        <position position="234"/>
    </location>
    <ligand>
        <name>FAD</name>
        <dbReference type="ChEBI" id="CHEBI:57692"/>
    </ligand>
</feature>
<keyword evidence="5 8" id="KW-0274">FAD</keyword>
<dbReference type="AlphaFoldDB" id="A0A0P8A7Q2"/>
<evidence type="ECO:0000256" key="2">
    <source>
        <dbReference type="ARBA" id="ARBA00013149"/>
    </source>
</evidence>
<evidence type="ECO:0000256" key="3">
    <source>
        <dbReference type="ARBA" id="ARBA00014046"/>
    </source>
</evidence>
<dbReference type="InterPro" id="IPR014729">
    <property type="entry name" value="Rossmann-like_a/b/a_fold"/>
</dbReference>
<dbReference type="GO" id="GO:0003677">
    <property type="term" value="F:DNA binding"/>
    <property type="evidence" value="ECO:0007669"/>
    <property type="project" value="TreeGrafter"/>
</dbReference>
<evidence type="ECO:0000313" key="14">
    <source>
        <dbReference type="Proteomes" id="UP000050497"/>
    </source>
</evidence>
<dbReference type="Proteomes" id="UP000050497">
    <property type="component" value="Unassembled WGS sequence"/>
</dbReference>
<feature type="binding site" evidence="8">
    <location>
        <begin position="384"/>
        <end position="386"/>
    </location>
    <ligand>
        <name>FAD</name>
        <dbReference type="ChEBI" id="CHEBI:57692"/>
    </ligand>
</feature>
<keyword evidence="6 10" id="KW-0157">Chromophore</keyword>
<comment type="similarity">
    <text evidence="10">Belongs to the DNA photolyase family.</text>
</comment>
<dbReference type="GO" id="GO:0003904">
    <property type="term" value="F:deoxyribodipyrimidine photo-lyase activity"/>
    <property type="evidence" value="ECO:0007669"/>
    <property type="project" value="UniProtKB-EC"/>
</dbReference>
<reference evidence="12 14" key="1">
    <citation type="submission" date="2015-09" db="EMBL/GenBank/DDBJ databases">
        <title>Identification and resolution of microdiversity through metagenomic sequencing of parallel consortia.</title>
        <authorList>
            <person name="Nelson W.C."/>
            <person name="Romine M.F."/>
            <person name="Lindemann S.R."/>
        </authorList>
    </citation>
    <scope>NUCLEOTIDE SEQUENCE [LARGE SCALE GENOMIC DNA]</scope>
    <source>
        <strain evidence="12">HL-109</strain>
    </source>
</reference>
<dbReference type="GO" id="GO:0071949">
    <property type="term" value="F:FAD binding"/>
    <property type="evidence" value="ECO:0007669"/>
    <property type="project" value="TreeGrafter"/>
</dbReference>
<dbReference type="EC" id="4.1.99.3" evidence="2"/>
<comment type="catalytic activity">
    <reaction evidence="7">
        <text>cyclobutadipyrimidine (in DNA) = 2 pyrimidine residues (in DNA).</text>
        <dbReference type="EC" id="4.1.99.3"/>
    </reaction>
</comment>
<dbReference type="PRINTS" id="PR00147">
    <property type="entry name" value="DNAPHOTLYASE"/>
</dbReference>
<feature type="binding site" evidence="8">
    <location>
        <position position="284"/>
    </location>
    <ligand>
        <name>FAD</name>
        <dbReference type="ChEBI" id="CHEBI:57692"/>
    </ligand>
</feature>
<evidence type="ECO:0000256" key="7">
    <source>
        <dbReference type="ARBA" id="ARBA00033999"/>
    </source>
</evidence>
<dbReference type="InterPro" id="IPR018394">
    <property type="entry name" value="DNA_photolyase_1_CS_C"/>
</dbReference>
<evidence type="ECO:0000256" key="8">
    <source>
        <dbReference type="PIRSR" id="PIRSR602081-1"/>
    </source>
</evidence>
<name>A0A0P8A7Q2_9HYPH</name>
<proteinExistence type="inferred from homology"/>
<keyword evidence="12" id="KW-0456">Lyase</keyword>
<dbReference type="Gene3D" id="1.25.40.80">
    <property type="match status" value="1"/>
</dbReference>
<dbReference type="Proteomes" id="UP000182800">
    <property type="component" value="Unassembled WGS sequence"/>
</dbReference>
<dbReference type="PROSITE" id="PS00394">
    <property type="entry name" value="DNA_PHOTOLYASES_1_1"/>
    <property type="match status" value="1"/>
</dbReference>
<dbReference type="InterPro" id="IPR005101">
    <property type="entry name" value="Cryptochr/Photolyase_FAD-bd"/>
</dbReference>
<dbReference type="Gene3D" id="1.10.579.10">
    <property type="entry name" value="DNA Cyclobutane Dipyrimidine Photolyase, subunit A, domain 3"/>
    <property type="match status" value="1"/>
</dbReference>
<keyword evidence="15" id="KW-1185">Reference proteome</keyword>
<feature type="site" description="Electron transfer via tryptophanyl radical" evidence="9">
    <location>
        <position position="318"/>
    </location>
</feature>